<comment type="caution">
    <text evidence="2">The sequence shown here is derived from an EMBL/GenBank/DDBJ whole genome shotgun (WGS) entry which is preliminary data.</text>
</comment>
<evidence type="ECO:0000256" key="1">
    <source>
        <dbReference type="SAM" id="MobiDB-lite"/>
    </source>
</evidence>
<protein>
    <submittedName>
        <fullName evidence="2">Uncharacterized protein</fullName>
    </submittedName>
</protein>
<feature type="compositionally biased region" description="Basic and acidic residues" evidence="1">
    <location>
        <begin position="99"/>
        <end position="129"/>
    </location>
</feature>
<dbReference type="Proteomes" id="UP000823775">
    <property type="component" value="Unassembled WGS sequence"/>
</dbReference>
<gene>
    <name evidence="2" type="ORF">HAX54_047033</name>
</gene>
<dbReference type="EMBL" id="JACEIK010007510">
    <property type="protein sequence ID" value="MCE3050352.1"/>
    <property type="molecule type" value="Genomic_DNA"/>
</dbReference>
<keyword evidence="3" id="KW-1185">Reference proteome</keyword>
<name>A0ABS8WJU9_DATST</name>
<evidence type="ECO:0000313" key="2">
    <source>
        <dbReference type="EMBL" id="MCE3050352.1"/>
    </source>
</evidence>
<organism evidence="2 3">
    <name type="scientific">Datura stramonium</name>
    <name type="common">Jimsonweed</name>
    <name type="synonym">Common thornapple</name>
    <dbReference type="NCBI Taxonomy" id="4076"/>
    <lineage>
        <taxon>Eukaryota</taxon>
        <taxon>Viridiplantae</taxon>
        <taxon>Streptophyta</taxon>
        <taxon>Embryophyta</taxon>
        <taxon>Tracheophyta</taxon>
        <taxon>Spermatophyta</taxon>
        <taxon>Magnoliopsida</taxon>
        <taxon>eudicotyledons</taxon>
        <taxon>Gunneridae</taxon>
        <taxon>Pentapetalae</taxon>
        <taxon>asterids</taxon>
        <taxon>lamiids</taxon>
        <taxon>Solanales</taxon>
        <taxon>Solanaceae</taxon>
        <taxon>Solanoideae</taxon>
        <taxon>Datureae</taxon>
        <taxon>Datura</taxon>
    </lineage>
</organism>
<feature type="compositionally biased region" description="Basic and acidic residues" evidence="1">
    <location>
        <begin position="1"/>
        <end position="10"/>
    </location>
</feature>
<feature type="region of interest" description="Disordered" evidence="1">
    <location>
        <begin position="67"/>
        <end position="135"/>
    </location>
</feature>
<reference evidence="2 3" key="1">
    <citation type="journal article" date="2021" name="BMC Genomics">
        <title>Datura genome reveals duplications of psychoactive alkaloid biosynthetic genes and high mutation rate following tissue culture.</title>
        <authorList>
            <person name="Rajewski A."/>
            <person name="Carter-House D."/>
            <person name="Stajich J."/>
            <person name="Litt A."/>
        </authorList>
    </citation>
    <scope>NUCLEOTIDE SEQUENCE [LARGE SCALE GENOMIC DNA]</scope>
    <source>
        <strain evidence="2">AR-01</strain>
    </source>
</reference>
<accession>A0ABS8WJU9</accession>
<feature type="region of interest" description="Disordered" evidence="1">
    <location>
        <begin position="1"/>
        <end position="43"/>
    </location>
</feature>
<proteinExistence type="predicted"/>
<evidence type="ECO:0000313" key="3">
    <source>
        <dbReference type="Proteomes" id="UP000823775"/>
    </source>
</evidence>
<sequence length="135" mass="15269">MSHRVNRPESTEISSCRKVIDESMHNPSRHKKSRCLNSSSPKYNAFKGKCMEGVEWLLKEYPFGQEQLEQRSTRPHIKNPNISTALVESPTPVATAPSSEEREEHGDSSHEKDSGESSEKNRREFHSKDSGSAND</sequence>